<dbReference type="Pfam" id="PF09527">
    <property type="entry name" value="ATPase_gene1"/>
    <property type="match status" value="1"/>
</dbReference>
<keyword evidence="2" id="KW-0812">Transmembrane</keyword>
<organism evidence="3 4">
    <name type="scientific">Microbaculum marinisediminis</name>
    <dbReference type="NCBI Taxonomy" id="2931392"/>
    <lineage>
        <taxon>Bacteria</taxon>
        <taxon>Pseudomonadati</taxon>
        <taxon>Pseudomonadota</taxon>
        <taxon>Alphaproteobacteria</taxon>
        <taxon>Hyphomicrobiales</taxon>
        <taxon>Tepidamorphaceae</taxon>
        <taxon>Microbaculum</taxon>
    </lineage>
</organism>
<dbReference type="InterPro" id="IPR032820">
    <property type="entry name" value="ATPase_put"/>
</dbReference>
<evidence type="ECO:0000313" key="3">
    <source>
        <dbReference type="EMBL" id="MCT8970323.1"/>
    </source>
</evidence>
<evidence type="ECO:0000256" key="1">
    <source>
        <dbReference type="SAM" id="MobiDB-lite"/>
    </source>
</evidence>
<name>A0AAW5QRQ2_9HYPH</name>
<evidence type="ECO:0000256" key="2">
    <source>
        <dbReference type="SAM" id="Phobius"/>
    </source>
</evidence>
<evidence type="ECO:0000313" key="4">
    <source>
        <dbReference type="Proteomes" id="UP001320898"/>
    </source>
</evidence>
<dbReference type="AlphaFoldDB" id="A0AAW5QRQ2"/>
<sequence>MSEAPESGPGTVKPAASPAELDSRRKALRASLEGARRRHEPPPETSARGNALGMAFRVATEFVAGLMVGGGIGWYLDDWIGSRPLFFLVFLALGATAGIMNVIRSAYRMNAAAAEETEPETSDRSDPAGIAGKSERRN</sequence>
<protein>
    <submittedName>
        <fullName evidence="3">AtpZ/AtpI family protein</fullName>
    </submittedName>
</protein>
<feature type="region of interest" description="Disordered" evidence="1">
    <location>
        <begin position="1"/>
        <end position="50"/>
    </location>
</feature>
<dbReference type="Proteomes" id="UP001320898">
    <property type="component" value="Unassembled WGS sequence"/>
</dbReference>
<feature type="transmembrane region" description="Helical" evidence="2">
    <location>
        <begin position="82"/>
        <end position="103"/>
    </location>
</feature>
<proteinExistence type="predicted"/>
<feature type="transmembrane region" description="Helical" evidence="2">
    <location>
        <begin position="58"/>
        <end position="76"/>
    </location>
</feature>
<dbReference type="EMBL" id="JALIDZ010000001">
    <property type="protein sequence ID" value="MCT8970323.1"/>
    <property type="molecule type" value="Genomic_DNA"/>
</dbReference>
<keyword evidence="2" id="KW-0472">Membrane</keyword>
<gene>
    <name evidence="3" type="ORF">MUB46_00475</name>
</gene>
<reference evidence="3 4" key="1">
    <citation type="submission" date="2022-04" db="EMBL/GenBank/DDBJ databases">
        <authorList>
            <person name="Ye Y.-Q."/>
            <person name="Du Z.-J."/>
        </authorList>
    </citation>
    <scope>NUCLEOTIDE SEQUENCE [LARGE SCALE GENOMIC DNA]</scope>
    <source>
        <strain evidence="3 4">A6E488</strain>
    </source>
</reference>
<dbReference type="RefSeq" id="WP_261613895.1">
    <property type="nucleotide sequence ID" value="NZ_JALIDZ010000001.1"/>
</dbReference>
<keyword evidence="4" id="KW-1185">Reference proteome</keyword>
<feature type="region of interest" description="Disordered" evidence="1">
    <location>
        <begin position="111"/>
        <end position="138"/>
    </location>
</feature>
<accession>A0AAW5QRQ2</accession>
<comment type="caution">
    <text evidence="3">The sequence shown here is derived from an EMBL/GenBank/DDBJ whole genome shotgun (WGS) entry which is preliminary data.</text>
</comment>
<keyword evidence="2" id="KW-1133">Transmembrane helix</keyword>